<keyword evidence="4" id="KW-0479">Metal-binding</keyword>
<comment type="similarity">
    <text evidence="3">Belongs to the terpene synthase family.</text>
</comment>
<evidence type="ECO:0000256" key="3">
    <source>
        <dbReference type="ARBA" id="ARBA00006333"/>
    </source>
</evidence>
<name>A0ABD1GZM6_SALDI</name>
<feature type="domain" description="Terpene synthase metal-binding" evidence="7">
    <location>
        <begin position="1"/>
        <end position="191"/>
    </location>
</feature>
<keyword evidence="9" id="KW-1185">Reference proteome</keyword>
<dbReference type="Gene3D" id="1.10.600.10">
    <property type="entry name" value="Farnesyl Diphosphate Synthase"/>
    <property type="match status" value="1"/>
</dbReference>
<dbReference type="Pfam" id="PF03936">
    <property type="entry name" value="Terpene_synth_C"/>
    <property type="match status" value="1"/>
</dbReference>
<dbReference type="GO" id="GO:0046872">
    <property type="term" value="F:metal ion binding"/>
    <property type="evidence" value="ECO:0007669"/>
    <property type="project" value="UniProtKB-KW"/>
</dbReference>
<keyword evidence="6" id="KW-0456">Lyase</keyword>
<sequence length="251" mass="29193">MDDTYDNYATLEEDDLFTLILDRWNLNTTDVHPDHMKVVYRFILSIYEGFALDAEKQGKSFVVPYYRETVKELGRAYNREQKWIMERQMPGFEEYMKNSIIASCIYVMFTSLVPGMESVDEKIVQWLLSEPKVVIFTAKMGRTNDDLGSHERENREGKLATVVNCYMKDKGVSKEEATCEFVEFIENGWKDITAEWANKGSNSMSKDMVEMLLNYCRIVEITYNNKEDGYTDPQNNLAPLIASLYVDPLHI</sequence>
<dbReference type="InterPro" id="IPR050148">
    <property type="entry name" value="Terpene_synthase-like"/>
</dbReference>
<dbReference type="GO" id="GO:0016829">
    <property type="term" value="F:lyase activity"/>
    <property type="evidence" value="ECO:0007669"/>
    <property type="project" value="UniProtKB-KW"/>
</dbReference>
<evidence type="ECO:0000256" key="1">
    <source>
        <dbReference type="ARBA" id="ARBA00001946"/>
    </source>
</evidence>
<protein>
    <submittedName>
        <fullName evidence="8">Gamma-cadinene synthase-like</fullName>
    </submittedName>
</protein>
<keyword evidence="5" id="KW-0460">Magnesium</keyword>
<organism evidence="8 9">
    <name type="scientific">Salvia divinorum</name>
    <name type="common">Maria pastora</name>
    <name type="synonym">Diviner's sage</name>
    <dbReference type="NCBI Taxonomy" id="28513"/>
    <lineage>
        <taxon>Eukaryota</taxon>
        <taxon>Viridiplantae</taxon>
        <taxon>Streptophyta</taxon>
        <taxon>Embryophyta</taxon>
        <taxon>Tracheophyta</taxon>
        <taxon>Spermatophyta</taxon>
        <taxon>Magnoliopsida</taxon>
        <taxon>eudicotyledons</taxon>
        <taxon>Gunneridae</taxon>
        <taxon>Pentapetalae</taxon>
        <taxon>asterids</taxon>
        <taxon>lamiids</taxon>
        <taxon>Lamiales</taxon>
        <taxon>Lamiaceae</taxon>
        <taxon>Nepetoideae</taxon>
        <taxon>Mentheae</taxon>
        <taxon>Salviinae</taxon>
        <taxon>Salvia</taxon>
        <taxon>Salvia subgen. Calosphace</taxon>
    </lineage>
</organism>
<dbReference type="InterPro" id="IPR005630">
    <property type="entry name" value="Terpene_synthase_metal-bd"/>
</dbReference>
<evidence type="ECO:0000313" key="9">
    <source>
        <dbReference type="Proteomes" id="UP001567538"/>
    </source>
</evidence>
<evidence type="ECO:0000256" key="2">
    <source>
        <dbReference type="ARBA" id="ARBA00004721"/>
    </source>
</evidence>
<proteinExistence type="inferred from homology"/>
<dbReference type="PANTHER" id="PTHR31225:SF253">
    <property type="entry name" value="SESQUITERPENE SYNTHASE 31"/>
    <property type="match status" value="1"/>
</dbReference>
<evidence type="ECO:0000259" key="7">
    <source>
        <dbReference type="Pfam" id="PF03936"/>
    </source>
</evidence>
<comment type="caution">
    <text evidence="8">The sequence shown here is derived from an EMBL/GenBank/DDBJ whole genome shotgun (WGS) entry which is preliminary data.</text>
</comment>
<comment type="cofactor">
    <cofactor evidence="1">
        <name>Mg(2+)</name>
        <dbReference type="ChEBI" id="CHEBI:18420"/>
    </cofactor>
</comment>
<dbReference type="GO" id="GO:0016114">
    <property type="term" value="P:terpenoid biosynthetic process"/>
    <property type="evidence" value="ECO:0007669"/>
    <property type="project" value="UniProtKB-ARBA"/>
</dbReference>
<accession>A0ABD1GZM6</accession>
<evidence type="ECO:0000256" key="4">
    <source>
        <dbReference type="ARBA" id="ARBA00022723"/>
    </source>
</evidence>
<dbReference type="SUPFAM" id="SSF48576">
    <property type="entry name" value="Terpenoid synthases"/>
    <property type="match status" value="1"/>
</dbReference>
<evidence type="ECO:0000256" key="5">
    <source>
        <dbReference type="ARBA" id="ARBA00022842"/>
    </source>
</evidence>
<dbReference type="InterPro" id="IPR008949">
    <property type="entry name" value="Isoprenoid_synthase_dom_sf"/>
</dbReference>
<evidence type="ECO:0000313" key="8">
    <source>
        <dbReference type="EMBL" id="KAL1548424.1"/>
    </source>
</evidence>
<gene>
    <name evidence="8" type="ORF">AAHA92_16657</name>
</gene>
<comment type="pathway">
    <text evidence="2">Secondary metabolite biosynthesis; terpenoid biosynthesis.</text>
</comment>
<reference evidence="8 9" key="1">
    <citation type="submission" date="2024-06" db="EMBL/GenBank/DDBJ databases">
        <title>A chromosome level genome sequence of Diviner's sage (Salvia divinorum).</title>
        <authorList>
            <person name="Ford S.A."/>
            <person name="Ro D.-K."/>
            <person name="Ness R.W."/>
            <person name="Phillips M.A."/>
        </authorList>
    </citation>
    <scope>NUCLEOTIDE SEQUENCE [LARGE SCALE GENOMIC DNA]</scope>
    <source>
        <strain evidence="8">SAF-2024a</strain>
        <tissue evidence="8">Leaf</tissue>
    </source>
</reference>
<dbReference type="Proteomes" id="UP001567538">
    <property type="component" value="Unassembled WGS sequence"/>
</dbReference>
<dbReference type="AlphaFoldDB" id="A0ABD1GZM6"/>
<evidence type="ECO:0000256" key="6">
    <source>
        <dbReference type="ARBA" id="ARBA00023239"/>
    </source>
</evidence>
<dbReference type="PANTHER" id="PTHR31225">
    <property type="entry name" value="OS04G0344100 PROTEIN-RELATED"/>
    <property type="match status" value="1"/>
</dbReference>
<dbReference type="EMBL" id="JBEAFC010000007">
    <property type="protein sequence ID" value="KAL1548424.1"/>
    <property type="molecule type" value="Genomic_DNA"/>
</dbReference>